<keyword evidence="9" id="KW-0067">ATP-binding</keyword>
<evidence type="ECO:0000259" key="12">
    <source>
        <dbReference type="PROSITE" id="PS50290"/>
    </source>
</evidence>
<evidence type="ECO:0000256" key="7">
    <source>
        <dbReference type="ARBA" id="ARBA00022763"/>
    </source>
</evidence>
<dbReference type="Pfam" id="PF00454">
    <property type="entry name" value="PI3_PI4_kinase"/>
    <property type="match status" value="1"/>
</dbReference>
<evidence type="ECO:0000256" key="3">
    <source>
        <dbReference type="ARBA" id="ARBA00012513"/>
    </source>
</evidence>
<keyword evidence="6" id="KW-0547">Nucleotide-binding</keyword>
<dbReference type="InterPro" id="IPR014009">
    <property type="entry name" value="PIK_FAT"/>
</dbReference>
<keyword evidence="4" id="KW-0723">Serine/threonine-protein kinase</keyword>
<dbReference type="GO" id="GO:0005524">
    <property type="term" value="F:ATP binding"/>
    <property type="evidence" value="ECO:0007669"/>
    <property type="project" value="UniProtKB-KW"/>
</dbReference>
<dbReference type="eggNOG" id="KOG0890">
    <property type="taxonomic scope" value="Eukaryota"/>
</dbReference>
<evidence type="ECO:0000256" key="4">
    <source>
        <dbReference type="ARBA" id="ARBA00022527"/>
    </source>
</evidence>
<dbReference type="InterPro" id="IPR003152">
    <property type="entry name" value="FATC_dom"/>
</dbReference>
<feature type="domain" description="FAT" evidence="13">
    <location>
        <begin position="1009"/>
        <end position="1543"/>
    </location>
</feature>
<dbReference type="FunCoup" id="S2KAK2">
    <property type="interactions" value="709"/>
</dbReference>
<keyword evidence="16" id="KW-1185">Reference proteome</keyword>
<dbReference type="Gene3D" id="3.30.1010.10">
    <property type="entry name" value="Phosphatidylinositol 3-kinase Catalytic Subunit, Chain A, domain 4"/>
    <property type="match status" value="1"/>
</dbReference>
<dbReference type="InterPro" id="IPR003151">
    <property type="entry name" value="PIK-rel_kinase_FAT"/>
</dbReference>
<feature type="domain" description="FATC" evidence="14">
    <location>
        <begin position="1935"/>
        <end position="1964"/>
    </location>
</feature>
<keyword evidence="10" id="KW-0234">DNA repair</keyword>
<evidence type="ECO:0000256" key="11">
    <source>
        <dbReference type="ARBA" id="ARBA00023242"/>
    </source>
</evidence>
<dbReference type="InterPro" id="IPR056802">
    <property type="entry name" value="ATR-like_M-HEAT"/>
</dbReference>
<dbReference type="Pfam" id="PF25030">
    <property type="entry name" value="M-HEAT_ATR"/>
    <property type="match status" value="1"/>
</dbReference>
<dbReference type="OMA" id="NWLDESN"/>
<comment type="subcellular location">
    <subcellularLocation>
        <location evidence="1">Nucleus</location>
    </subcellularLocation>
</comment>
<gene>
    <name evidence="15" type="ORF">HMPREF1544_03849</name>
</gene>
<evidence type="ECO:0000256" key="6">
    <source>
        <dbReference type="ARBA" id="ARBA00022741"/>
    </source>
</evidence>
<dbReference type="GO" id="GO:0000077">
    <property type="term" value="P:DNA damage checkpoint signaling"/>
    <property type="evidence" value="ECO:0007669"/>
    <property type="project" value="TreeGrafter"/>
</dbReference>
<evidence type="ECO:0000256" key="2">
    <source>
        <dbReference type="ARBA" id="ARBA00010769"/>
    </source>
</evidence>
<evidence type="ECO:0000256" key="9">
    <source>
        <dbReference type="ARBA" id="ARBA00022840"/>
    </source>
</evidence>
<dbReference type="GO" id="GO:0006281">
    <property type="term" value="P:DNA repair"/>
    <property type="evidence" value="ECO:0007669"/>
    <property type="project" value="UniProtKB-KW"/>
</dbReference>
<dbReference type="Pfam" id="PF02260">
    <property type="entry name" value="FATC"/>
    <property type="match status" value="1"/>
</dbReference>
<keyword evidence="5" id="KW-0808">Transferase</keyword>
<dbReference type="PROSITE" id="PS51190">
    <property type="entry name" value="FATC"/>
    <property type="match status" value="1"/>
</dbReference>
<dbReference type="InParanoid" id="S2KAK2"/>
<dbReference type="InterPro" id="IPR057564">
    <property type="entry name" value="HEAT_ATR"/>
</dbReference>
<dbReference type="Pfam" id="PF08064">
    <property type="entry name" value="UME"/>
    <property type="match status" value="1"/>
</dbReference>
<evidence type="ECO:0000256" key="1">
    <source>
        <dbReference type="ARBA" id="ARBA00004123"/>
    </source>
</evidence>
<dbReference type="SMART" id="SM00146">
    <property type="entry name" value="PI3Kc"/>
    <property type="match status" value="1"/>
</dbReference>
<dbReference type="InterPro" id="IPR012993">
    <property type="entry name" value="UME"/>
</dbReference>
<dbReference type="OrthoDB" id="381190at2759"/>
<dbReference type="InterPro" id="IPR036940">
    <property type="entry name" value="PI3/4_kinase_cat_sf"/>
</dbReference>
<dbReference type="EMBL" id="KE123936">
    <property type="protein sequence ID" value="EPB89340.1"/>
    <property type="molecule type" value="Genomic_DNA"/>
</dbReference>
<protein>
    <recommendedName>
        <fullName evidence="3">non-specific serine/threonine protein kinase</fullName>
        <ecNumber evidence="3">2.7.11.1</ecNumber>
    </recommendedName>
</protein>
<dbReference type="GO" id="GO:0005694">
    <property type="term" value="C:chromosome"/>
    <property type="evidence" value="ECO:0007669"/>
    <property type="project" value="TreeGrafter"/>
</dbReference>
<dbReference type="STRING" id="1220926.S2KAK2"/>
<dbReference type="InterPro" id="IPR016024">
    <property type="entry name" value="ARM-type_fold"/>
</dbReference>
<evidence type="ECO:0000259" key="14">
    <source>
        <dbReference type="PROSITE" id="PS51190"/>
    </source>
</evidence>
<dbReference type="InterPro" id="IPR000403">
    <property type="entry name" value="PI3/4_kinase_cat_dom"/>
</dbReference>
<dbReference type="SUPFAM" id="SSF56112">
    <property type="entry name" value="Protein kinase-like (PK-like)"/>
    <property type="match status" value="1"/>
</dbReference>
<dbReference type="SUPFAM" id="SSF48371">
    <property type="entry name" value="ARM repeat"/>
    <property type="match status" value="1"/>
</dbReference>
<dbReference type="InterPro" id="IPR050517">
    <property type="entry name" value="DDR_Repair_Kinase"/>
</dbReference>
<evidence type="ECO:0000313" key="16">
    <source>
        <dbReference type="Proteomes" id="UP000014254"/>
    </source>
</evidence>
<dbReference type="Proteomes" id="UP000014254">
    <property type="component" value="Unassembled WGS sequence"/>
</dbReference>
<dbReference type="GO" id="GO:0004674">
    <property type="term" value="F:protein serine/threonine kinase activity"/>
    <property type="evidence" value="ECO:0007669"/>
    <property type="project" value="UniProtKB-KW"/>
</dbReference>
<dbReference type="CDD" id="cd00892">
    <property type="entry name" value="PIKKc_ATR"/>
    <property type="match status" value="1"/>
</dbReference>
<organism evidence="15 16">
    <name type="scientific">Mucor circinelloides f. circinelloides (strain 1006PhL)</name>
    <name type="common">Mucormycosis agent</name>
    <name type="synonym">Calyptromyces circinelloides</name>
    <dbReference type="NCBI Taxonomy" id="1220926"/>
    <lineage>
        <taxon>Eukaryota</taxon>
        <taxon>Fungi</taxon>
        <taxon>Fungi incertae sedis</taxon>
        <taxon>Mucoromycota</taxon>
        <taxon>Mucoromycotina</taxon>
        <taxon>Mucoromycetes</taxon>
        <taxon>Mucorales</taxon>
        <taxon>Mucorineae</taxon>
        <taxon>Mucoraceae</taxon>
        <taxon>Mucor</taxon>
    </lineage>
</organism>
<dbReference type="EC" id="2.7.11.1" evidence="3"/>
<evidence type="ECO:0000256" key="5">
    <source>
        <dbReference type="ARBA" id="ARBA00022679"/>
    </source>
</evidence>
<proteinExistence type="inferred from homology"/>
<feature type="domain" description="PI3K/PI4K catalytic" evidence="12">
    <location>
        <begin position="1637"/>
        <end position="1947"/>
    </location>
</feature>
<evidence type="ECO:0000259" key="13">
    <source>
        <dbReference type="PROSITE" id="PS51189"/>
    </source>
</evidence>
<dbReference type="Gene3D" id="1.10.1070.11">
    <property type="entry name" value="Phosphatidylinositol 3-/4-kinase, catalytic domain"/>
    <property type="match status" value="1"/>
</dbReference>
<evidence type="ECO:0000313" key="15">
    <source>
        <dbReference type="EMBL" id="EPB89340.1"/>
    </source>
</evidence>
<evidence type="ECO:0000256" key="8">
    <source>
        <dbReference type="ARBA" id="ARBA00022777"/>
    </source>
</evidence>
<dbReference type="PANTHER" id="PTHR11139">
    <property type="entry name" value="ATAXIA TELANGIECTASIA MUTATED ATM -RELATED"/>
    <property type="match status" value="1"/>
</dbReference>
<comment type="similarity">
    <text evidence="2">Belongs to the PI3/PI4-kinase family. ATM subfamily.</text>
</comment>
<keyword evidence="11" id="KW-0539">Nucleus</keyword>
<accession>S2KAK2</accession>
<evidence type="ECO:0000256" key="10">
    <source>
        <dbReference type="ARBA" id="ARBA00023204"/>
    </source>
</evidence>
<name>S2KAK2_MUCC1</name>
<dbReference type="GO" id="GO:0005634">
    <property type="term" value="C:nucleus"/>
    <property type="evidence" value="ECO:0007669"/>
    <property type="project" value="UniProtKB-SubCell"/>
</dbReference>
<dbReference type="Pfam" id="PF23593">
    <property type="entry name" value="HEAT_ATR"/>
    <property type="match status" value="1"/>
</dbReference>
<dbReference type="PROSITE" id="PS51189">
    <property type="entry name" value="FAT"/>
    <property type="match status" value="1"/>
</dbReference>
<reference evidence="16" key="1">
    <citation type="submission" date="2013-05" db="EMBL/GenBank/DDBJ databases">
        <title>The Genome sequence of Mucor circinelloides f. circinelloides 1006PhL.</title>
        <authorList>
            <consortium name="The Broad Institute Genomics Platform"/>
            <person name="Cuomo C."/>
            <person name="Earl A."/>
            <person name="Findley K."/>
            <person name="Lee S.C."/>
            <person name="Walker B."/>
            <person name="Young S."/>
            <person name="Zeng Q."/>
            <person name="Gargeya S."/>
            <person name="Fitzgerald M."/>
            <person name="Haas B."/>
            <person name="Abouelleil A."/>
            <person name="Allen A.W."/>
            <person name="Alvarado L."/>
            <person name="Arachchi H.M."/>
            <person name="Berlin A.M."/>
            <person name="Chapman S.B."/>
            <person name="Gainer-Dewar J."/>
            <person name="Goldberg J."/>
            <person name="Griggs A."/>
            <person name="Gujja S."/>
            <person name="Hansen M."/>
            <person name="Howarth C."/>
            <person name="Imamovic A."/>
            <person name="Ireland A."/>
            <person name="Larimer J."/>
            <person name="McCowan C."/>
            <person name="Murphy C."/>
            <person name="Pearson M."/>
            <person name="Poon T.W."/>
            <person name="Priest M."/>
            <person name="Roberts A."/>
            <person name="Saif S."/>
            <person name="Shea T."/>
            <person name="Sisk P."/>
            <person name="Sykes S."/>
            <person name="Wortman J."/>
            <person name="Nusbaum C."/>
            <person name="Birren B."/>
        </authorList>
    </citation>
    <scope>NUCLEOTIDE SEQUENCE [LARGE SCALE GENOMIC DNA]</scope>
    <source>
        <strain evidence="16">1006PhL</strain>
    </source>
</reference>
<dbReference type="Pfam" id="PF02259">
    <property type="entry name" value="FAT"/>
    <property type="match status" value="1"/>
</dbReference>
<keyword evidence="8" id="KW-0418">Kinase</keyword>
<sequence length="1964" mass="224652">MIQNVLQDEVPAEGVQDILKNCLEMQVSPNICLTLVAPLFKHAIRHDTSNLDIYVDMIVDLYVYLNNCAMVDDNVIFRQVADLFLESLFLYMNEGNTKTLLNIPLSRLQVMRTINLASMACLELLRLFNGSESEPSADTLWQRIPSLLDFFAGEVDQKNINLITNLASMAQCLICQKILTPSADEITSTLISMVSVALYCFKFQENVSIVGSCISAVVATVPEIELSYTCQLSDLTNSLADSLASQSNHSLCKAMFNVSFLLARNHAAVPWINDFDIHQYDDPEIELLKENIAFVEAIPSDQADFTHVQDMSEAYEDHYTKAVDIITDLVSMEGSSEDCYTLLNNLEYIATHSDARPVDSICMPYMKQITECTTQLLLKDPELATAITSLLGYSLSNFLKKYLHFALPYAVIYTQDEDALDSLANVFEQAPIDLVRQEANHVIIALLLEQDAATKEAGKERLVKLFRDRDILEQLVHDNHTSLTATIVMHLAHPTKGEYYYQALTNIKNSIYGDQYHLSDFLSELMLAITEKVFYHISEIKCGSLEVPYPFAFGSLEKLMSLLDENINLHNRHLMKVFNSVVEIPDMQSQAFSLWKTYLDLLNQEAVVLHINAIVQGLCNIILVSSSSIRVQVAAKLDDLLVHNASLLNESFANFPVLPDFVELDHVKKFVAEHHKSIYKMEIRNIIKGFTCFDGGLVLSNLQKLQDILVRHPNERFRADELYAYLFDVIRKYSTHELITYYAARCLGLLGAADPSAVNMRTIDNTVFVMRNFNNDDENLTYIYDLIINHIFPSYNSISNGATRQSIEYAIQILLHIAGYRPIKEMKSNASLRRVFNCWRKHPKDVQEFLAPFLQSAYQGKWPDIRVEYPIFSRSQTFKEWVHKWYCCMANDARGNAGRIFKACLPMVQSGMTDIALHLLPYLVLHSVFSSKSEHVCAIIDELQFVLDINARPADDPEKLVMNRYALQLAVAITQYCRKWLHHVGRNDLTFSSVVERVNQFLKRIPDQDMGFAAFNAGAYPQALMHFETHIKEHSSNQIKDREIMKCLRRIYLELDQITDYKALMDSYIVNTNRDEQIAQHVNLGEWDYAETLYKSKISDRPLDLSAYTGYLECLSKSNRFNSLLYEVDNKLTESIPWQPQINSYRIDAAWHVEDWSALEKAVNKPMERNMRALVGCALHQMKNNLPIELTFTIDEARSNIVKQIAMSVSESYRKCYPQLFELQLLEELEASQQVWNKPDPVNEIKAIQPLWHGTLERVIPRSQYRLNLLELRKAAFYDIRDSEMTKAIEAELWMDLYRENRKLGNMVASLTALNHAEQLSGHDLHYEMAKWYWKKGLPHEAQKLLAYHNQKNRWDPYDALLMTDIHLDGPEIVDSPSIKTVFHSALKIDSPKLEKANFNCLNYYLARFPRPETPAEKLRLQEIVVQLTIQALEAGSKYYYSTISRLFNTYFEVEKQMKEASRQPSSETNKKILLSAKKIDATMVKMADTIRPFQFILFLTRLMSHLSTDNHRIAACLQKIVKNCFAAHPRNTIWLLLGAVDSEAPFVAKRMQDVFNLAKQANAVREAFFEVLNAPFDADVVDLNDRGYSNPFAKLHDLDLYMPNEASMVPTLPGVIKKNDLSIKPFPSNLPTIKGFDSKVTTMKSLQKPKRIKIWGSDGEVYSFLLKKEDDLRNDARTMEFFYMINHFLRKNTESRDSDLYIRTFAILPMGKRWGVIEWIDNLASLKSIVNDYWEAIGNPTVPQIAQKMSAQKLGLGAEKTKHFEKHILPMAPPQFYKWFLRNFPEPGQWLASRTRYIKTLAVMSFVGHIVGLGDRHADNMMFDVTNGDVVHVDLNLVFGRGSTLPVPELVPFRLTHNLVHAMGILGTKGLFHASCVSTMSVLLKNKDSLLSVFQTLLNELEVAETANHKLSLRSSQKNSEKIIETLKEKFSTKQSEVNKEVDELIKQATDNSRLAQMFPGKS</sequence>
<dbReference type="InterPro" id="IPR011009">
    <property type="entry name" value="Kinase-like_dom_sf"/>
</dbReference>
<dbReference type="PROSITE" id="PS50290">
    <property type="entry name" value="PI3_4_KINASE_3"/>
    <property type="match status" value="1"/>
</dbReference>
<dbReference type="VEuPathDB" id="FungiDB:HMPREF1544_03849"/>
<dbReference type="PANTHER" id="PTHR11139:SF69">
    <property type="entry name" value="SERINE_THREONINE-PROTEIN KINASE ATR"/>
    <property type="match status" value="1"/>
</dbReference>
<dbReference type="GO" id="GO:0000723">
    <property type="term" value="P:telomere maintenance"/>
    <property type="evidence" value="ECO:0007669"/>
    <property type="project" value="TreeGrafter"/>
</dbReference>
<keyword evidence="7" id="KW-0227">DNA damage</keyword>